<evidence type="ECO:0000256" key="4">
    <source>
        <dbReference type="ARBA" id="ARBA00022737"/>
    </source>
</evidence>
<evidence type="ECO:0000256" key="7">
    <source>
        <dbReference type="ARBA" id="ARBA00023014"/>
    </source>
</evidence>
<keyword evidence="2" id="KW-0004">4Fe-4S</keyword>
<dbReference type="SUPFAM" id="SSF54862">
    <property type="entry name" value="4Fe-4S ferredoxins"/>
    <property type="match status" value="1"/>
</dbReference>
<evidence type="ECO:0000313" key="10">
    <source>
        <dbReference type="EMBL" id="TKJ38499.1"/>
    </source>
</evidence>
<accession>A0A532UU82</accession>
<dbReference type="PANTHER" id="PTHR30176:SF3">
    <property type="entry name" value="FERREDOXIN-TYPE PROTEIN NAPH"/>
    <property type="match status" value="1"/>
</dbReference>
<feature type="transmembrane region" description="Helical" evidence="8">
    <location>
        <begin position="71"/>
        <end position="91"/>
    </location>
</feature>
<dbReference type="InterPro" id="IPR017900">
    <property type="entry name" value="4Fe4S_Fe_S_CS"/>
</dbReference>
<evidence type="ECO:0000256" key="8">
    <source>
        <dbReference type="SAM" id="Phobius"/>
    </source>
</evidence>
<feature type="transmembrane region" description="Helical" evidence="8">
    <location>
        <begin position="12"/>
        <end position="29"/>
    </location>
</feature>
<keyword evidence="8" id="KW-1133">Transmembrane helix</keyword>
<feature type="transmembrane region" description="Helical" evidence="8">
    <location>
        <begin position="127"/>
        <end position="147"/>
    </location>
</feature>
<dbReference type="GO" id="GO:0005886">
    <property type="term" value="C:plasma membrane"/>
    <property type="evidence" value="ECO:0007669"/>
    <property type="project" value="TreeGrafter"/>
</dbReference>
<dbReference type="EMBL" id="NJBN01000009">
    <property type="protein sequence ID" value="TKJ38499.1"/>
    <property type="molecule type" value="Genomic_DNA"/>
</dbReference>
<reference evidence="10 11" key="1">
    <citation type="submission" date="2017-06" db="EMBL/GenBank/DDBJ databases">
        <title>Novel microbial phyla capable of carbon fixation and sulfur reduction in deep-sea sediments.</title>
        <authorList>
            <person name="Huang J."/>
            <person name="Baker B."/>
            <person name="Wang Y."/>
        </authorList>
    </citation>
    <scope>NUCLEOTIDE SEQUENCE [LARGE SCALE GENOMIC DNA]</scope>
    <source>
        <strain evidence="10">B3_LCP</strain>
    </source>
</reference>
<keyword evidence="8" id="KW-0472">Membrane</keyword>
<dbReference type="PROSITE" id="PS00198">
    <property type="entry name" value="4FE4S_FER_1"/>
    <property type="match status" value="1"/>
</dbReference>
<keyword evidence="8" id="KW-0812">Transmembrane</keyword>
<evidence type="ECO:0000259" key="9">
    <source>
        <dbReference type="PROSITE" id="PS51379"/>
    </source>
</evidence>
<evidence type="ECO:0000256" key="5">
    <source>
        <dbReference type="ARBA" id="ARBA00022982"/>
    </source>
</evidence>
<dbReference type="Proteomes" id="UP000319619">
    <property type="component" value="Unassembled WGS sequence"/>
</dbReference>
<evidence type="ECO:0000313" key="11">
    <source>
        <dbReference type="Proteomes" id="UP000319619"/>
    </source>
</evidence>
<keyword evidence="5" id="KW-0249">Electron transport</keyword>
<dbReference type="InterPro" id="IPR017896">
    <property type="entry name" value="4Fe4S_Fe-S-bd"/>
</dbReference>
<feature type="domain" description="4Fe-4S ferredoxin-type" evidence="9">
    <location>
        <begin position="237"/>
        <end position="266"/>
    </location>
</feature>
<name>A0A532UU82_UNCL8</name>
<dbReference type="NCBIfam" id="NF007013">
    <property type="entry name" value="PRK09477.1"/>
    <property type="match status" value="1"/>
</dbReference>
<keyword evidence="4" id="KW-0677">Repeat</keyword>
<evidence type="ECO:0000256" key="1">
    <source>
        <dbReference type="ARBA" id="ARBA00022448"/>
    </source>
</evidence>
<dbReference type="PROSITE" id="PS51379">
    <property type="entry name" value="4FE4S_FER_2"/>
    <property type="match status" value="2"/>
</dbReference>
<dbReference type="NCBIfam" id="TIGR02163">
    <property type="entry name" value="napH"/>
    <property type="match status" value="1"/>
</dbReference>
<keyword evidence="6" id="KW-0408">Iron</keyword>
<sequence>MSRGYFYYHRFIISRRIVQLSILLLYILARHTDLDILKGDLTFSELLGVIPFADPYAVLQIIATGSIPGKSLIIGGLIILLFYALIGGRVFCSWVCPMNIVTDSASALRRKLKIDQDDKPTRISRKIRYWALGLSLILSLIFGLAAFESISPVSILHRGIIYGFGYGWLVVLAIFLIDLFVLKNGFCGNLCPLGAFYAFISKFSVVRIKHIKEKCNLCMDCRVICPEPHVLPMIGKHDALVLSGECNNCGRCIEVCKDDSMMFSLRTKSVNK</sequence>
<protein>
    <submittedName>
        <fullName evidence="10">Quinol dehydrogenase ferredoxin subunit NapH</fullName>
    </submittedName>
</protein>
<keyword evidence="7" id="KW-0411">Iron-sulfur</keyword>
<evidence type="ECO:0000256" key="2">
    <source>
        <dbReference type="ARBA" id="ARBA00022485"/>
    </source>
</evidence>
<dbReference type="InterPro" id="IPR011886">
    <property type="entry name" value="NapH_MauN"/>
</dbReference>
<dbReference type="Pfam" id="PF12801">
    <property type="entry name" value="Fer4_5"/>
    <property type="match status" value="2"/>
</dbReference>
<dbReference type="AlphaFoldDB" id="A0A532UU82"/>
<evidence type="ECO:0000256" key="3">
    <source>
        <dbReference type="ARBA" id="ARBA00022723"/>
    </source>
</evidence>
<keyword evidence="1" id="KW-0813">Transport</keyword>
<dbReference type="GO" id="GO:0046872">
    <property type="term" value="F:metal ion binding"/>
    <property type="evidence" value="ECO:0007669"/>
    <property type="project" value="UniProtKB-KW"/>
</dbReference>
<gene>
    <name evidence="10" type="ORF">CEE37_12080</name>
</gene>
<feature type="domain" description="4Fe-4S ferredoxin-type" evidence="9">
    <location>
        <begin position="206"/>
        <end position="236"/>
    </location>
</feature>
<comment type="caution">
    <text evidence="10">The sequence shown here is derived from an EMBL/GenBank/DDBJ whole genome shotgun (WGS) entry which is preliminary data.</text>
</comment>
<proteinExistence type="predicted"/>
<feature type="transmembrane region" description="Helical" evidence="8">
    <location>
        <begin position="159"/>
        <end position="182"/>
    </location>
</feature>
<dbReference type="GO" id="GO:0051539">
    <property type="term" value="F:4 iron, 4 sulfur cluster binding"/>
    <property type="evidence" value="ECO:0007669"/>
    <property type="project" value="UniProtKB-KW"/>
</dbReference>
<dbReference type="PANTHER" id="PTHR30176">
    <property type="entry name" value="FERREDOXIN-TYPE PROTEIN NAPH"/>
    <property type="match status" value="1"/>
</dbReference>
<dbReference type="InterPro" id="IPR051684">
    <property type="entry name" value="Electron_Trans/Redox"/>
</dbReference>
<evidence type="ECO:0000256" key="6">
    <source>
        <dbReference type="ARBA" id="ARBA00023004"/>
    </source>
</evidence>
<organism evidence="10 11">
    <name type="scientific">candidate division LCP-89 bacterium B3_LCP</name>
    <dbReference type="NCBI Taxonomy" id="2012998"/>
    <lineage>
        <taxon>Bacteria</taxon>
        <taxon>Pseudomonadati</taxon>
        <taxon>Bacteria division LCP-89</taxon>
    </lineage>
</organism>
<keyword evidence="3" id="KW-0479">Metal-binding</keyword>